<dbReference type="EMBL" id="JADEWL010000010">
    <property type="protein sequence ID" value="MBE9212100.1"/>
    <property type="molecule type" value="Genomic_DNA"/>
</dbReference>
<comment type="caution">
    <text evidence="2">The sequence shown here is derived from an EMBL/GenBank/DDBJ whole genome shotgun (WGS) entry which is preliminary data.</text>
</comment>
<reference evidence="2" key="1">
    <citation type="submission" date="2020-10" db="EMBL/GenBank/DDBJ databases">
        <authorList>
            <person name="Castelo-Branco R."/>
            <person name="Eusebio N."/>
            <person name="Adriana R."/>
            <person name="Vieira A."/>
            <person name="Brugerolle De Fraissinette N."/>
            <person name="Rezende De Castro R."/>
            <person name="Schneider M.P."/>
            <person name="Vasconcelos V."/>
            <person name="Leao P.N."/>
        </authorList>
    </citation>
    <scope>NUCLEOTIDE SEQUENCE</scope>
    <source>
        <strain evidence="2">LEGE 06105</strain>
    </source>
</reference>
<sequence length="514" mass="56700">MIKNKLIRKNYILLIHFVEVICFMFRQLFLSALVLTGLYGCFGDEKNSVAMITVAQSQKDSSVSNNSQTVLTFAKPKKVIYVAVNGNNKTGDGSVKKPFMTLDKAFKIAERNTLIKMGEGTFEVKGMITVPSHVSLEGVGQKTIITPGQNYPGVLFEAKDFQDEKGDGYQFFRNFNIDGKNKAKLGFRAWGRENSLFENIIFTNFNNAGIDISGLNNEISNCRFLNASGREGQKNEHFSGAIKFMGVNGLLIHDNYIEENSGGGIKSVASNVRNTQIYNNTINLKAGKNQKQNKSASIEIWDLQEGNKIYNNNLNGWVSLINQWNEDKDIAAKGNLVFYKNKLQANPGITDDMSGLELGIKGAEFYENTFSGFKHRIFWIEGWGGKKKPTKDISIHDNQFNNCGNAMNLGPNGNGVANLKFYDNVIQNCNGVVMGIGGEKKLINISVTDNIFVNAQTAITLHGQSKQYVNLRIAGNKAYASKVGLDNKVDGLNVSGTNPVSLKKGLPATKGFKK</sequence>
<dbReference type="Gene3D" id="2.160.20.10">
    <property type="entry name" value="Single-stranded right-handed beta-helix, Pectin lyase-like"/>
    <property type="match status" value="2"/>
</dbReference>
<keyword evidence="1" id="KW-0812">Transmembrane</keyword>
<keyword evidence="1" id="KW-1133">Transmembrane helix</keyword>
<keyword evidence="3" id="KW-1185">Reference proteome</keyword>
<evidence type="ECO:0000256" key="1">
    <source>
        <dbReference type="SAM" id="Phobius"/>
    </source>
</evidence>
<organism evidence="2 3">
    <name type="scientific">Plectonema cf. radiosum LEGE 06105</name>
    <dbReference type="NCBI Taxonomy" id="945769"/>
    <lineage>
        <taxon>Bacteria</taxon>
        <taxon>Bacillati</taxon>
        <taxon>Cyanobacteriota</taxon>
        <taxon>Cyanophyceae</taxon>
        <taxon>Oscillatoriophycideae</taxon>
        <taxon>Oscillatoriales</taxon>
        <taxon>Microcoleaceae</taxon>
        <taxon>Plectonema</taxon>
    </lineage>
</organism>
<gene>
    <name evidence="2" type="ORF">IQ247_05135</name>
</gene>
<dbReference type="InterPro" id="IPR012334">
    <property type="entry name" value="Pectin_lyas_fold"/>
</dbReference>
<evidence type="ECO:0000313" key="2">
    <source>
        <dbReference type="EMBL" id="MBE9212100.1"/>
    </source>
</evidence>
<dbReference type="InterPro" id="IPR006626">
    <property type="entry name" value="PbH1"/>
</dbReference>
<dbReference type="SUPFAM" id="SSF51126">
    <property type="entry name" value="Pectin lyase-like"/>
    <property type="match status" value="2"/>
</dbReference>
<accession>A0A8J7F098</accession>
<protein>
    <submittedName>
        <fullName evidence="2">Right-handed parallel beta-helix repeat-containing protein</fullName>
    </submittedName>
</protein>
<dbReference type="Proteomes" id="UP000620559">
    <property type="component" value="Unassembled WGS sequence"/>
</dbReference>
<keyword evidence="1" id="KW-0472">Membrane</keyword>
<dbReference type="AlphaFoldDB" id="A0A8J7F098"/>
<name>A0A8J7F098_9CYAN</name>
<dbReference type="SMART" id="SM00710">
    <property type="entry name" value="PbH1"/>
    <property type="match status" value="7"/>
</dbReference>
<dbReference type="Gene3D" id="3.30.1910.20">
    <property type="entry name" value="asparaginyl-tRNA synthetase, N-terminal domain"/>
    <property type="match status" value="1"/>
</dbReference>
<proteinExistence type="predicted"/>
<feature type="transmembrane region" description="Helical" evidence="1">
    <location>
        <begin position="12"/>
        <end position="39"/>
    </location>
</feature>
<evidence type="ECO:0000313" key="3">
    <source>
        <dbReference type="Proteomes" id="UP000620559"/>
    </source>
</evidence>
<dbReference type="RefSeq" id="WP_193917716.1">
    <property type="nucleotide sequence ID" value="NZ_JADEWL010000010.1"/>
</dbReference>
<dbReference type="InterPro" id="IPR011050">
    <property type="entry name" value="Pectin_lyase_fold/virulence"/>
</dbReference>